<sequence>MDTIQVAVRVRPLLQKEINSGQAAQWLCTGTSIVAANQTNGSPFVFDHVYDASCTNFKVYQDLTENIVKQAMIGFNGTLFAYGQSGSGKTYTIDAMRTYVINAIYDHIRKCPSREFILRVAYMELYNEHLYDLLTNKSLHLRETPDRTLFIEGLEEELILSQDHFYTILKKGNENRTFAATAQNDRSSRAHCIFRIAIESRDREDGEDSSVYISQINLVDLAGSEKAGENSGNRFREGCSINLSLLTLSQVIRKLSEGDKNVHINYRDSKLTRLLQNALGGNSRTAILCSVSPSSVEETMSTLRFALNAKRVKNQPKQNEVVPIEAKLKRSLLEIEELKKQIEAMQKGGMPSFERKPDQ</sequence>
<dbReference type="GO" id="GO:0005524">
    <property type="term" value="F:ATP binding"/>
    <property type="evidence" value="ECO:0007669"/>
    <property type="project" value="UniProtKB-UniRule"/>
</dbReference>
<dbReference type="GO" id="GO:0005874">
    <property type="term" value="C:microtubule"/>
    <property type="evidence" value="ECO:0007669"/>
    <property type="project" value="UniProtKB-KW"/>
</dbReference>
<dbReference type="InterPro" id="IPR019821">
    <property type="entry name" value="Kinesin_motor_CS"/>
</dbReference>
<dbReference type="InterPro" id="IPR027640">
    <property type="entry name" value="Kinesin-like_fam"/>
</dbReference>
<gene>
    <name evidence="10" type="ORF">EGW08_022481</name>
</gene>
<evidence type="ECO:0000256" key="6">
    <source>
        <dbReference type="ARBA" id="ARBA00023212"/>
    </source>
</evidence>
<evidence type="ECO:0000313" key="10">
    <source>
        <dbReference type="EMBL" id="RUS69760.1"/>
    </source>
</evidence>
<proteinExistence type="inferred from homology"/>
<comment type="similarity">
    <text evidence="7 8">Belongs to the TRAFAC class myosin-kinesin ATPase superfamily. Kinesin family.</text>
</comment>
<dbReference type="OrthoDB" id="21525at2759"/>
<evidence type="ECO:0000256" key="2">
    <source>
        <dbReference type="ARBA" id="ARBA00022741"/>
    </source>
</evidence>
<feature type="binding site" evidence="7">
    <location>
        <begin position="83"/>
        <end position="90"/>
    </location>
    <ligand>
        <name>ATP</name>
        <dbReference type="ChEBI" id="CHEBI:30616"/>
    </ligand>
</feature>
<name>A0A433SKV7_ELYCH</name>
<keyword evidence="11" id="KW-1185">Reference proteome</keyword>
<evidence type="ECO:0000256" key="4">
    <source>
        <dbReference type="ARBA" id="ARBA00023054"/>
    </source>
</evidence>
<keyword evidence="5 7" id="KW-0505">Motor protein</keyword>
<evidence type="ECO:0000256" key="7">
    <source>
        <dbReference type="PROSITE-ProRule" id="PRU00283"/>
    </source>
</evidence>
<dbReference type="GO" id="GO:0003777">
    <property type="term" value="F:microtubule motor activity"/>
    <property type="evidence" value="ECO:0007669"/>
    <property type="project" value="InterPro"/>
</dbReference>
<reference evidence="10 11" key="1">
    <citation type="submission" date="2019-01" db="EMBL/GenBank/DDBJ databases">
        <title>A draft genome assembly of the solar-powered sea slug Elysia chlorotica.</title>
        <authorList>
            <person name="Cai H."/>
            <person name="Li Q."/>
            <person name="Fang X."/>
            <person name="Li J."/>
            <person name="Curtis N.E."/>
            <person name="Altenburger A."/>
            <person name="Shibata T."/>
            <person name="Feng M."/>
            <person name="Maeda T."/>
            <person name="Schwartz J.A."/>
            <person name="Shigenobu S."/>
            <person name="Lundholm N."/>
            <person name="Nishiyama T."/>
            <person name="Yang H."/>
            <person name="Hasebe M."/>
            <person name="Li S."/>
            <person name="Pierce S.K."/>
            <person name="Wang J."/>
        </authorList>
    </citation>
    <scope>NUCLEOTIDE SEQUENCE [LARGE SCALE GENOMIC DNA]</scope>
    <source>
        <strain evidence="10">EC2010</strain>
        <tissue evidence="10">Whole organism of an adult</tissue>
    </source>
</reference>
<dbReference type="GO" id="GO:0007018">
    <property type="term" value="P:microtubule-based movement"/>
    <property type="evidence" value="ECO:0007669"/>
    <property type="project" value="InterPro"/>
</dbReference>
<evidence type="ECO:0000256" key="5">
    <source>
        <dbReference type="ARBA" id="ARBA00023175"/>
    </source>
</evidence>
<dbReference type="SMART" id="SM00129">
    <property type="entry name" value="KISc"/>
    <property type="match status" value="1"/>
</dbReference>
<dbReference type="GO" id="GO:0008017">
    <property type="term" value="F:microtubule binding"/>
    <property type="evidence" value="ECO:0007669"/>
    <property type="project" value="InterPro"/>
</dbReference>
<dbReference type="STRING" id="188477.A0A433SKV7"/>
<dbReference type="PRINTS" id="PR00380">
    <property type="entry name" value="KINESINHEAVY"/>
</dbReference>
<dbReference type="Proteomes" id="UP000271974">
    <property type="component" value="Unassembled WGS sequence"/>
</dbReference>
<dbReference type="Gene3D" id="3.40.850.10">
    <property type="entry name" value="Kinesin motor domain"/>
    <property type="match status" value="1"/>
</dbReference>
<evidence type="ECO:0000256" key="1">
    <source>
        <dbReference type="ARBA" id="ARBA00004245"/>
    </source>
</evidence>
<evidence type="ECO:0000313" key="11">
    <source>
        <dbReference type="Proteomes" id="UP000271974"/>
    </source>
</evidence>
<organism evidence="10 11">
    <name type="scientific">Elysia chlorotica</name>
    <name type="common">Eastern emerald elysia</name>
    <name type="synonym">Sea slug</name>
    <dbReference type="NCBI Taxonomy" id="188477"/>
    <lineage>
        <taxon>Eukaryota</taxon>
        <taxon>Metazoa</taxon>
        <taxon>Spiralia</taxon>
        <taxon>Lophotrochozoa</taxon>
        <taxon>Mollusca</taxon>
        <taxon>Gastropoda</taxon>
        <taxon>Heterobranchia</taxon>
        <taxon>Euthyneura</taxon>
        <taxon>Panpulmonata</taxon>
        <taxon>Sacoglossa</taxon>
        <taxon>Placobranchoidea</taxon>
        <taxon>Plakobranchidae</taxon>
        <taxon>Elysia</taxon>
    </lineage>
</organism>
<keyword evidence="8" id="KW-0493">Microtubule</keyword>
<accession>A0A433SKV7</accession>
<dbReference type="PANTHER" id="PTHR47968">
    <property type="entry name" value="CENTROMERE PROTEIN E"/>
    <property type="match status" value="1"/>
</dbReference>
<evidence type="ECO:0000256" key="8">
    <source>
        <dbReference type="RuleBase" id="RU000394"/>
    </source>
</evidence>
<comment type="subcellular location">
    <subcellularLocation>
        <location evidence="1">Cytoplasm</location>
        <location evidence="1">Cytoskeleton</location>
    </subcellularLocation>
</comment>
<evidence type="ECO:0000256" key="3">
    <source>
        <dbReference type="ARBA" id="ARBA00022840"/>
    </source>
</evidence>
<protein>
    <recommendedName>
        <fullName evidence="8">Kinesin-like protein</fullName>
    </recommendedName>
</protein>
<dbReference type="Pfam" id="PF00225">
    <property type="entry name" value="Kinesin"/>
    <property type="match status" value="1"/>
</dbReference>
<dbReference type="PROSITE" id="PS00411">
    <property type="entry name" value="KINESIN_MOTOR_1"/>
    <property type="match status" value="1"/>
</dbReference>
<dbReference type="PANTHER" id="PTHR47968:SF75">
    <property type="entry name" value="CENTROMERE-ASSOCIATED PROTEIN E"/>
    <property type="match status" value="1"/>
</dbReference>
<dbReference type="InterPro" id="IPR027417">
    <property type="entry name" value="P-loop_NTPase"/>
</dbReference>
<keyword evidence="2 7" id="KW-0547">Nucleotide-binding</keyword>
<keyword evidence="3 7" id="KW-0067">ATP-binding</keyword>
<dbReference type="PROSITE" id="PS50067">
    <property type="entry name" value="KINESIN_MOTOR_2"/>
    <property type="match status" value="1"/>
</dbReference>
<evidence type="ECO:0000259" key="9">
    <source>
        <dbReference type="PROSITE" id="PS50067"/>
    </source>
</evidence>
<dbReference type="InterPro" id="IPR036961">
    <property type="entry name" value="Kinesin_motor_dom_sf"/>
</dbReference>
<dbReference type="GO" id="GO:0000278">
    <property type="term" value="P:mitotic cell cycle"/>
    <property type="evidence" value="ECO:0007669"/>
    <property type="project" value="TreeGrafter"/>
</dbReference>
<keyword evidence="6" id="KW-0206">Cytoskeleton</keyword>
<dbReference type="InterPro" id="IPR001752">
    <property type="entry name" value="Kinesin_motor_dom"/>
</dbReference>
<keyword evidence="6" id="KW-0963">Cytoplasm</keyword>
<comment type="caution">
    <text evidence="10">The sequence shown here is derived from an EMBL/GenBank/DDBJ whole genome shotgun (WGS) entry which is preliminary data.</text>
</comment>
<dbReference type="AlphaFoldDB" id="A0A433SKV7"/>
<feature type="domain" description="Kinesin motor" evidence="9">
    <location>
        <begin position="3"/>
        <end position="312"/>
    </location>
</feature>
<dbReference type="SUPFAM" id="SSF52540">
    <property type="entry name" value="P-loop containing nucleoside triphosphate hydrolases"/>
    <property type="match status" value="1"/>
</dbReference>
<keyword evidence="4" id="KW-0175">Coiled coil</keyword>
<dbReference type="EMBL" id="RQTK01001584">
    <property type="protein sequence ID" value="RUS69760.1"/>
    <property type="molecule type" value="Genomic_DNA"/>
</dbReference>
<feature type="non-terminal residue" evidence="10">
    <location>
        <position position="359"/>
    </location>
</feature>